<sequence>MAHQLAVELNETIRRDNPRIFGMLSELGRELFFPKGILTQTAEAKQKAGKYNATIGIAKESGEAMHLASVMGQFGDAIPNEVLPYAPSPGQPALRAKWKELLVDKNPSLASKVVSLPVVTSGITHGLSIVADMFVEDGELLLLPEMFWGNYNMIFGVRRGAAIANYPFFAAHGGGLDTEGFRQSVLEHAAAREKIVIVLNFPNNPSGYSVTEAE</sequence>
<dbReference type="Gene3D" id="3.40.640.10">
    <property type="entry name" value="Type I PLP-dependent aspartate aminotransferase-like (Major domain)"/>
    <property type="match status" value="1"/>
</dbReference>
<dbReference type="PANTHER" id="PTHR46383:SF1">
    <property type="entry name" value="ASPARTATE AMINOTRANSFERASE"/>
    <property type="match status" value="1"/>
</dbReference>
<evidence type="ECO:0000313" key="7">
    <source>
        <dbReference type="EMBL" id="GAG07162.1"/>
    </source>
</evidence>
<evidence type="ECO:0000256" key="4">
    <source>
        <dbReference type="ARBA" id="ARBA00022679"/>
    </source>
</evidence>
<evidence type="ECO:0000256" key="1">
    <source>
        <dbReference type="ARBA" id="ARBA00001933"/>
    </source>
</evidence>
<dbReference type="EMBL" id="BARS01025702">
    <property type="protein sequence ID" value="GAG07162.1"/>
    <property type="molecule type" value="Genomic_DNA"/>
</dbReference>
<keyword evidence="3" id="KW-0032">Aminotransferase</keyword>
<dbReference type="SUPFAM" id="SSF53383">
    <property type="entry name" value="PLP-dependent transferases"/>
    <property type="match status" value="1"/>
</dbReference>
<dbReference type="InterPro" id="IPR050596">
    <property type="entry name" value="AspAT/PAT-like"/>
</dbReference>
<dbReference type="GO" id="GO:0008483">
    <property type="term" value="F:transaminase activity"/>
    <property type="evidence" value="ECO:0007669"/>
    <property type="project" value="UniProtKB-KW"/>
</dbReference>
<evidence type="ECO:0000256" key="2">
    <source>
        <dbReference type="ARBA" id="ARBA00007441"/>
    </source>
</evidence>
<organism evidence="7">
    <name type="scientific">marine sediment metagenome</name>
    <dbReference type="NCBI Taxonomy" id="412755"/>
    <lineage>
        <taxon>unclassified sequences</taxon>
        <taxon>metagenomes</taxon>
        <taxon>ecological metagenomes</taxon>
    </lineage>
</organism>
<keyword evidence="4" id="KW-0808">Transferase</keyword>
<proteinExistence type="inferred from homology"/>
<feature type="domain" description="Aminotransferase class I/classII large" evidence="6">
    <location>
        <begin position="80"/>
        <end position="213"/>
    </location>
</feature>
<dbReference type="GO" id="GO:0030170">
    <property type="term" value="F:pyridoxal phosphate binding"/>
    <property type="evidence" value="ECO:0007669"/>
    <property type="project" value="InterPro"/>
</dbReference>
<comment type="caution">
    <text evidence="7">The sequence shown here is derived from an EMBL/GenBank/DDBJ whole genome shotgun (WGS) entry which is preliminary data.</text>
</comment>
<name>X0V709_9ZZZZ</name>
<dbReference type="InterPro" id="IPR015424">
    <property type="entry name" value="PyrdxlP-dep_Trfase"/>
</dbReference>
<keyword evidence="5" id="KW-0663">Pyridoxal phosphate</keyword>
<comment type="cofactor">
    <cofactor evidence="1">
        <name>pyridoxal 5'-phosphate</name>
        <dbReference type="ChEBI" id="CHEBI:597326"/>
    </cofactor>
</comment>
<protein>
    <recommendedName>
        <fullName evidence="6">Aminotransferase class I/classII large domain-containing protein</fullName>
    </recommendedName>
</protein>
<dbReference type="InterPro" id="IPR015421">
    <property type="entry name" value="PyrdxlP-dep_Trfase_major"/>
</dbReference>
<evidence type="ECO:0000259" key="6">
    <source>
        <dbReference type="Pfam" id="PF00155"/>
    </source>
</evidence>
<dbReference type="InterPro" id="IPR004839">
    <property type="entry name" value="Aminotransferase_I/II_large"/>
</dbReference>
<evidence type="ECO:0000256" key="5">
    <source>
        <dbReference type="ARBA" id="ARBA00022898"/>
    </source>
</evidence>
<dbReference type="Pfam" id="PF00155">
    <property type="entry name" value="Aminotran_1_2"/>
    <property type="match status" value="1"/>
</dbReference>
<dbReference type="GO" id="GO:0006520">
    <property type="term" value="P:amino acid metabolic process"/>
    <property type="evidence" value="ECO:0007669"/>
    <property type="project" value="InterPro"/>
</dbReference>
<gene>
    <name evidence="7" type="ORF">S01H1_40578</name>
</gene>
<reference evidence="7" key="1">
    <citation type="journal article" date="2014" name="Front. Microbiol.">
        <title>High frequency of phylogenetically diverse reductive dehalogenase-homologous genes in deep subseafloor sedimentary metagenomes.</title>
        <authorList>
            <person name="Kawai M."/>
            <person name="Futagami T."/>
            <person name="Toyoda A."/>
            <person name="Takaki Y."/>
            <person name="Nishi S."/>
            <person name="Hori S."/>
            <person name="Arai W."/>
            <person name="Tsubouchi T."/>
            <person name="Morono Y."/>
            <person name="Uchiyama I."/>
            <person name="Ito T."/>
            <person name="Fujiyama A."/>
            <person name="Inagaki F."/>
            <person name="Takami H."/>
        </authorList>
    </citation>
    <scope>NUCLEOTIDE SEQUENCE</scope>
    <source>
        <strain evidence="7">Expedition CK06-06</strain>
    </source>
</reference>
<comment type="similarity">
    <text evidence="2">Belongs to the class-I pyridoxal-phosphate-dependent aminotransferase family.</text>
</comment>
<evidence type="ECO:0000256" key="3">
    <source>
        <dbReference type="ARBA" id="ARBA00022576"/>
    </source>
</evidence>
<dbReference type="PANTHER" id="PTHR46383">
    <property type="entry name" value="ASPARTATE AMINOTRANSFERASE"/>
    <property type="match status" value="1"/>
</dbReference>
<dbReference type="AlphaFoldDB" id="X0V709"/>
<accession>X0V709</accession>
<feature type="non-terminal residue" evidence="7">
    <location>
        <position position="214"/>
    </location>
</feature>